<evidence type="ECO:0000313" key="4">
    <source>
        <dbReference type="Proteomes" id="UP000287651"/>
    </source>
</evidence>
<keyword evidence="2" id="KW-0812">Transmembrane</keyword>
<dbReference type="PANTHER" id="PTHR45693:SF1">
    <property type="entry name" value="TRANSCRIPTION FACTOR PERIANTHIA"/>
    <property type="match status" value="1"/>
</dbReference>
<feature type="transmembrane region" description="Helical" evidence="2">
    <location>
        <begin position="50"/>
        <end position="68"/>
    </location>
</feature>
<reference evidence="3 4" key="1">
    <citation type="journal article" date="2014" name="Agronomy (Basel)">
        <title>A Draft Genome Sequence for Ensete ventricosum, the Drought-Tolerant Tree Against Hunger.</title>
        <authorList>
            <person name="Harrison J."/>
            <person name="Moore K.A."/>
            <person name="Paszkiewicz K."/>
            <person name="Jones T."/>
            <person name="Grant M."/>
            <person name="Ambacheew D."/>
            <person name="Muzemil S."/>
            <person name="Studholme D.J."/>
        </authorList>
    </citation>
    <scope>NUCLEOTIDE SEQUENCE [LARGE SCALE GENOMIC DNA]</scope>
</reference>
<proteinExistence type="predicted"/>
<name>A0A426Z894_ENSVE</name>
<evidence type="ECO:0000313" key="3">
    <source>
        <dbReference type="EMBL" id="RRT60189.1"/>
    </source>
</evidence>
<sequence length="120" mass="14023">MVYGYVFVSFNFQLEQGQHAVVAASDSSDRSKDKTLDQKVHVFYINFSKIYSLLFIYSPVLLIYKAYVQQLESSRLKLTQLEQELQRARQQVEICVFRVFLFLAQEINPTLWVEMVVSTA</sequence>
<organism evidence="3 4">
    <name type="scientific">Ensete ventricosum</name>
    <name type="common">Abyssinian banana</name>
    <name type="synonym">Musa ensete</name>
    <dbReference type="NCBI Taxonomy" id="4639"/>
    <lineage>
        <taxon>Eukaryota</taxon>
        <taxon>Viridiplantae</taxon>
        <taxon>Streptophyta</taxon>
        <taxon>Embryophyta</taxon>
        <taxon>Tracheophyta</taxon>
        <taxon>Spermatophyta</taxon>
        <taxon>Magnoliopsida</taxon>
        <taxon>Liliopsida</taxon>
        <taxon>Zingiberales</taxon>
        <taxon>Musaceae</taxon>
        <taxon>Ensete</taxon>
    </lineage>
</organism>
<evidence type="ECO:0000256" key="1">
    <source>
        <dbReference type="SAM" id="Coils"/>
    </source>
</evidence>
<keyword evidence="1" id="KW-0175">Coiled coil</keyword>
<dbReference type="PANTHER" id="PTHR45693">
    <property type="entry name" value="TRANSCRIPTION FACTOR TGA9"/>
    <property type="match status" value="1"/>
</dbReference>
<feature type="coiled-coil region" evidence="1">
    <location>
        <begin position="64"/>
        <end position="98"/>
    </location>
</feature>
<evidence type="ECO:0000256" key="2">
    <source>
        <dbReference type="SAM" id="Phobius"/>
    </source>
</evidence>
<dbReference type="EMBL" id="AMZH03007890">
    <property type="protein sequence ID" value="RRT60189.1"/>
    <property type="molecule type" value="Genomic_DNA"/>
</dbReference>
<dbReference type="AlphaFoldDB" id="A0A426Z894"/>
<keyword evidence="2" id="KW-0472">Membrane</keyword>
<keyword evidence="2" id="KW-1133">Transmembrane helix</keyword>
<comment type="caution">
    <text evidence="3">The sequence shown here is derived from an EMBL/GenBank/DDBJ whole genome shotgun (WGS) entry which is preliminary data.</text>
</comment>
<dbReference type="Proteomes" id="UP000287651">
    <property type="component" value="Unassembled WGS sequence"/>
</dbReference>
<accession>A0A426Z894</accession>
<gene>
    <name evidence="3" type="ORF">B296_00033487</name>
</gene>
<protein>
    <submittedName>
        <fullName evidence="3">Uncharacterized protein</fullName>
    </submittedName>
</protein>